<dbReference type="InParanoid" id="D8MA82"/>
<feature type="region of interest" description="Disordered" evidence="2">
    <location>
        <begin position="20"/>
        <end position="46"/>
    </location>
</feature>
<reference evidence="3" key="1">
    <citation type="submission" date="2010-02" db="EMBL/GenBank/DDBJ databases">
        <title>Sequencing and annotation of the Blastocystis hominis genome.</title>
        <authorList>
            <person name="Wincker P."/>
        </authorList>
    </citation>
    <scope>NUCLEOTIDE SEQUENCE</scope>
    <source>
        <strain evidence="3">Singapore isolate B</strain>
    </source>
</reference>
<gene>
    <name evidence="3" type="ORF">GSBLH_T00006852001</name>
</gene>
<keyword evidence="1" id="KW-0175">Coiled coil</keyword>
<dbReference type="GeneID" id="24922976"/>
<keyword evidence="4" id="KW-1185">Reference proteome</keyword>
<evidence type="ECO:0000313" key="4">
    <source>
        <dbReference type="Proteomes" id="UP000008312"/>
    </source>
</evidence>
<evidence type="ECO:0000256" key="1">
    <source>
        <dbReference type="SAM" id="Coils"/>
    </source>
</evidence>
<organism evidence="3">
    <name type="scientific">Blastocystis hominis</name>
    <dbReference type="NCBI Taxonomy" id="12968"/>
    <lineage>
        <taxon>Eukaryota</taxon>
        <taxon>Sar</taxon>
        <taxon>Stramenopiles</taxon>
        <taxon>Bigyra</taxon>
        <taxon>Opalozoa</taxon>
        <taxon>Opalinata</taxon>
        <taxon>Blastocystidae</taxon>
        <taxon>Blastocystis</taxon>
    </lineage>
</organism>
<dbReference type="AlphaFoldDB" id="D8MA82"/>
<evidence type="ECO:0000256" key="2">
    <source>
        <dbReference type="SAM" id="MobiDB-lite"/>
    </source>
</evidence>
<accession>D8MA82</accession>
<name>D8MA82_BLAHO</name>
<evidence type="ECO:0000313" key="3">
    <source>
        <dbReference type="EMBL" id="CBK24971.2"/>
    </source>
</evidence>
<dbReference type="EMBL" id="FN668689">
    <property type="protein sequence ID" value="CBK24971.2"/>
    <property type="molecule type" value="Genomic_DNA"/>
</dbReference>
<proteinExistence type="predicted"/>
<feature type="coiled-coil region" evidence="1">
    <location>
        <begin position="74"/>
        <end position="198"/>
    </location>
</feature>
<dbReference type="RefSeq" id="XP_012899019.1">
    <property type="nucleotide sequence ID" value="XM_013043565.1"/>
</dbReference>
<feature type="compositionally biased region" description="Polar residues" evidence="2">
    <location>
        <begin position="28"/>
        <end position="44"/>
    </location>
</feature>
<protein>
    <submittedName>
        <fullName evidence="3">Uncharacterized protein</fullName>
    </submittedName>
</protein>
<sequence>MSFITSGFSDFVRSMVKDDFHSSDSDSENGQENHLSGNHGNVSRSAGIGRGVEAHATMSDEGDQQQRYFNGYDIQSLTKELEYYKSMFQELSENNSTMSEQLSLLQEENESLKSKINLTEQRYESQISQIMRLNEEISKSMQEKEQLESDVNFFKNLYDSMSTSSLPPAVAEEMRKKVESLSQECSQLQSENDSLKKKCEERDALVRENTERSDVGWD</sequence>
<dbReference type="Proteomes" id="UP000008312">
    <property type="component" value="Unassembled WGS sequence"/>
</dbReference>